<feature type="active site" description="Nucleophile" evidence="1">
    <location>
        <position position="202"/>
    </location>
</feature>
<dbReference type="InterPro" id="IPR029055">
    <property type="entry name" value="Ntn_hydrolases_N"/>
</dbReference>
<gene>
    <name evidence="4" type="ORF">JI435_131230</name>
</gene>
<protein>
    <recommendedName>
        <fullName evidence="6">N-terminal nucleophile aminohydrolase</fullName>
    </recommendedName>
</protein>
<dbReference type="SUPFAM" id="SSF56235">
    <property type="entry name" value="N-terminal nucleophile aminohydrolases (Ntn hydrolases)"/>
    <property type="match status" value="1"/>
</dbReference>
<evidence type="ECO:0000313" key="5">
    <source>
        <dbReference type="Proteomes" id="UP000663193"/>
    </source>
</evidence>
<sequence>MPPPAPSKPGPITPRIIIHGGAGNITKTSLPRDLYDTYRASLLSILTTSNTLLSQPGATALDIASHAVTQLENSPLYNSAHGAVFTRAGTTELECSIMVSSGWRKRGVGCMLLSRVKNPILLARELLMRGEEIGGQGSGEHAHYSGAFAESLAEKWGLDIVDPGYFWTRRRWEEHLRGLVEGEGEKCEVSEWEKNNYIPMGTCGAVVVDSHGTICVATSTGGLTNKAPGRIGDTPCMGTGYWAEQWYEDARAMVYQQQAVAAPIERISRGDFGGMLGECLGGSTPVLQQVEKQRDVRHAVGLSGTGNGDSFIRMAATRTAAAYSRFSNKSLAKATTWMVGRGGELQKSAGERWGKTGEGQGGMIGIEVVGEKVEVVFDYNCGGLFRAWTEEDGSKKCLIFREDSWESGPEGWNSVCN</sequence>
<proteinExistence type="predicted"/>
<dbReference type="KEGG" id="pno:SNOG_13123"/>
<dbReference type="VEuPathDB" id="FungiDB:JI435_131230"/>
<feature type="site" description="Cleavage; by autolysis" evidence="3">
    <location>
        <begin position="201"/>
        <end position="202"/>
    </location>
</feature>
<feature type="binding site" evidence="2">
    <location>
        <begin position="230"/>
        <end position="233"/>
    </location>
    <ligand>
        <name>substrate</name>
    </ligand>
</feature>
<dbReference type="Pfam" id="PF01112">
    <property type="entry name" value="Asparaginase_2"/>
    <property type="match status" value="1"/>
</dbReference>
<keyword evidence="5" id="KW-1185">Reference proteome</keyword>
<evidence type="ECO:0008006" key="6">
    <source>
        <dbReference type="Google" id="ProtNLM"/>
    </source>
</evidence>
<dbReference type="PANTHER" id="PTHR10188:SF43">
    <property type="entry name" value="ASPARAGINASE (EUROFUNG)"/>
    <property type="match status" value="1"/>
</dbReference>
<reference evidence="5" key="1">
    <citation type="journal article" date="2021" name="BMC Genomics">
        <title>Chromosome-level genome assembly and manually-curated proteome of model necrotroph Parastagonospora nodorum Sn15 reveals a genome-wide trove of candidate effector homologs, and redundancy of virulence-related functions within an accessory chromosome.</title>
        <authorList>
            <person name="Bertazzoni S."/>
            <person name="Jones D.A.B."/>
            <person name="Phan H.T."/>
            <person name="Tan K.-C."/>
            <person name="Hane J.K."/>
        </authorList>
    </citation>
    <scope>NUCLEOTIDE SEQUENCE [LARGE SCALE GENOMIC DNA]</scope>
    <source>
        <strain evidence="5">SN15 / ATCC MYA-4574 / FGSC 10173)</strain>
    </source>
</reference>
<dbReference type="Gene3D" id="3.60.20.30">
    <property type="entry name" value="(Glycosyl)asparaginase"/>
    <property type="match status" value="1"/>
</dbReference>
<dbReference type="RefSeq" id="XP_001803337.1">
    <property type="nucleotide sequence ID" value="XM_001803285.1"/>
</dbReference>
<evidence type="ECO:0000256" key="3">
    <source>
        <dbReference type="PIRSR" id="PIRSR600246-3"/>
    </source>
</evidence>
<evidence type="ECO:0000256" key="2">
    <source>
        <dbReference type="PIRSR" id="PIRSR600246-2"/>
    </source>
</evidence>
<dbReference type="PANTHER" id="PTHR10188">
    <property type="entry name" value="L-ASPARAGINASE"/>
    <property type="match status" value="1"/>
</dbReference>
<dbReference type="OrthoDB" id="2262349at2759"/>
<dbReference type="AlphaFoldDB" id="A0A7U2ICZ1"/>
<dbReference type="EMBL" id="CP069044">
    <property type="protein sequence ID" value="QRD07488.1"/>
    <property type="molecule type" value="Genomic_DNA"/>
</dbReference>
<evidence type="ECO:0000256" key="1">
    <source>
        <dbReference type="PIRSR" id="PIRSR600246-1"/>
    </source>
</evidence>
<feature type="binding site" evidence="2">
    <location>
        <begin position="305"/>
        <end position="308"/>
    </location>
    <ligand>
        <name>substrate</name>
    </ligand>
</feature>
<dbReference type="OMA" id="VCLDRWG"/>
<dbReference type="Proteomes" id="UP000663193">
    <property type="component" value="Chromosome 22"/>
</dbReference>
<name>A0A7U2ICZ1_PHANO</name>
<dbReference type="GO" id="GO:0016787">
    <property type="term" value="F:hydrolase activity"/>
    <property type="evidence" value="ECO:0007669"/>
    <property type="project" value="InterPro"/>
</dbReference>
<organism evidence="4 5">
    <name type="scientific">Phaeosphaeria nodorum (strain SN15 / ATCC MYA-4574 / FGSC 10173)</name>
    <name type="common">Glume blotch fungus</name>
    <name type="synonym">Parastagonospora nodorum</name>
    <dbReference type="NCBI Taxonomy" id="321614"/>
    <lineage>
        <taxon>Eukaryota</taxon>
        <taxon>Fungi</taxon>
        <taxon>Dikarya</taxon>
        <taxon>Ascomycota</taxon>
        <taxon>Pezizomycotina</taxon>
        <taxon>Dothideomycetes</taxon>
        <taxon>Pleosporomycetidae</taxon>
        <taxon>Pleosporales</taxon>
        <taxon>Pleosporineae</taxon>
        <taxon>Phaeosphaeriaceae</taxon>
        <taxon>Parastagonospora</taxon>
    </lineage>
</organism>
<dbReference type="CDD" id="cd04701">
    <property type="entry name" value="Asparaginase_2"/>
    <property type="match status" value="1"/>
</dbReference>
<accession>A0A7U2ICZ1</accession>
<dbReference type="InterPro" id="IPR000246">
    <property type="entry name" value="Peptidase_T2"/>
</dbReference>
<evidence type="ECO:0000313" key="4">
    <source>
        <dbReference type="EMBL" id="QRD07488.1"/>
    </source>
</evidence>